<dbReference type="GO" id="GO:0032968">
    <property type="term" value="P:positive regulation of transcription elongation by RNA polymerase II"/>
    <property type="evidence" value="ECO:0007669"/>
    <property type="project" value="TreeGrafter"/>
</dbReference>
<dbReference type="InterPro" id="IPR008271">
    <property type="entry name" value="Ser/Thr_kinase_AS"/>
</dbReference>
<proteinExistence type="inferred from homology"/>
<dbReference type="PANTHER" id="PTHR24056:SF228">
    <property type="entry name" value="PROTEIN IMPAIRED IN BABA-INDUCED STERILITY 1"/>
    <property type="match status" value="1"/>
</dbReference>
<evidence type="ECO:0000259" key="5">
    <source>
        <dbReference type="PROSITE" id="PS50011"/>
    </source>
</evidence>
<dbReference type="Proteomes" id="UP001237642">
    <property type="component" value="Unassembled WGS sequence"/>
</dbReference>
<protein>
    <recommendedName>
        <fullName evidence="5">Protein kinase domain-containing protein</fullName>
    </recommendedName>
</protein>
<evidence type="ECO:0000256" key="3">
    <source>
        <dbReference type="ARBA" id="ARBA00022840"/>
    </source>
</evidence>
<dbReference type="SUPFAM" id="SSF56112">
    <property type="entry name" value="Protein kinase-like (PK-like)"/>
    <property type="match status" value="1"/>
</dbReference>
<name>A0AAD8MJN1_9APIA</name>
<dbReference type="AlphaFoldDB" id="A0AAD8MJN1"/>
<dbReference type="GO" id="GO:0005634">
    <property type="term" value="C:nucleus"/>
    <property type="evidence" value="ECO:0007669"/>
    <property type="project" value="TreeGrafter"/>
</dbReference>
<dbReference type="EMBL" id="JAUIZM010000007">
    <property type="protein sequence ID" value="KAK1374553.1"/>
    <property type="molecule type" value="Genomic_DNA"/>
</dbReference>
<evidence type="ECO:0000313" key="7">
    <source>
        <dbReference type="Proteomes" id="UP001237642"/>
    </source>
</evidence>
<dbReference type="InterPro" id="IPR023674">
    <property type="entry name" value="Ribosomal_uL1-like"/>
</dbReference>
<dbReference type="PROSITE" id="PS50011">
    <property type="entry name" value="PROTEIN_KINASE_DOM"/>
    <property type="match status" value="1"/>
</dbReference>
<accession>A0AAD8MJN1</accession>
<organism evidence="6 7">
    <name type="scientific">Heracleum sosnowskyi</name>
    <dbReference type="NCBI Taxonomy" id="360622"/>
    <lineage>
        <taxon>Eukaryota</taxon>
        <taxon>Viridiplantae</taxon>
        <taxon>Streptophyta</taxon>
        <taxon>Embryophyta</taxon>
        <taxon>Tracheophyta</taxon>
        <taxon>Spermatophyta</taxon>
        <taxon>Magnoliopsida</taxon>
        <taxon>eudicotyledons</taxon>
        <taxon>Gunneridae</taxon>
        <taxon>Pentapetalae</taxon>
        <taxon>asterids</taxon>
        <taxon>campanulids</taxon>
        <taxon>Apiales</taxon>
        <taxon>Apiaceae</taxon>
        <taxon>Apioideae</taxon>
        <taxon>apioid superclade</taxon>
        <taxon>Tordylieae</taxon>
        <taxon>Tordyliinae</taxon>
        <taxon>Heracleum</taxon>
    </lineage>
</organism>
<evidence type="ECO:0000256" key="1">
    <source>
        <dbReference type="ARBA" id="ARBA00006485"/>
    </source>
</evidence>
<keyword evidence="7" id="KW-1185">Reference proteome</keyword>
<comment type="similarity">
    <text evidence="1">Belongs to the protein kinase superfamily. CMGC Ser/Thr protein kinase family. CDC2/CDKX subfamily.</text>
</comment>
<keyword evidence="3" id="KW-0067">ATP-binding</keyword>
<comment type="caution">
    <text evidence="6">The sequence shown here is derived from an EMBL/GenBank/DDBJ whole genome shotgun (WGS) entry which is preliminary data.</text>
</comment>
<evidence type="ECO:0000256" key="2">
    <source>
        <dbReference type="ARBA" id="ARBA00022741"/>
    </source>
</evidence>
<feature type="domain" description="Protein kinase" evidence="5">
    <location>
        <begin position="72"/>
        <end position="381"/>
    </location>
</feature>
<dbReference type="InterPro" id="IPR050108">
    <property type="entry name" value="CDK"/>
</dbReference>
<dbReference type="Gene3D" id="1.10.510.10">
    <property type="entry name" value="Transferase(Phosphotransferase) domain 1"/>
    <property type="match status" value="1"/>
</dbReference>
<reference evidence="6" key="2">
    <citation type="submission" date="2023-05" db="EMBL/GenBank/DDBJ databases">
        <authorList>
            <person name="Schelkunov M.I."/>
        </authorList>
    </citation>
    <scope>NUCLEOTIDE SEQUENCE</scope>
    <source>
        <strain evidence="6">Hsosn_3</strain>
        <tissue evidence="6">Leaf</tissue>
    </source>
</reference>
<dbReference type="GO" id="GO:0008353">
    <property type="term" value="F:RNA polymerase II CTD heptapeptide repeat kinase activity"/>
    <property type="evidence" value="ECO:0007669"/>
    <property type="project" value="TreeGrafter"/>
</dbReference>
<feature type="coiled-coil region" evidence="4">
    <location>
        <begin position="72"/>
        <end position="113"/>
    </location>
</feature>
<gene>
    <name evidence="6" type="ORF">POM88_030746</name>
</gene>
<dbReference type="InterPro" id="IPR011009">
    <property type="entry name" value="Kinase-like_dom_sf"/>
</dbReference>
<keyword evidence="2" id="KW-0547">Nucleotide-binding</keyword>
<reference evidence="6" key="1">
    <citation type="submission" date="2023-02" db="EMBL/GenBank/DDBJ databases">
        <title>Genome of toxic invasive species Heracleum sosnowskyi carries increased number of genes despite the absence of recent whole-genome duplications.</title>
        <authorList>
            <person name="Schelkunov M."/>
            <person name="Shtratnikova V."/>
            <person name="Makarenko M."/>
            <person name="Klepikova A."/>
            <person name="Omelchenko D."/>
            <person name="Novikova G."/>
            <person name="Obukhova E."/>
            <person name="Bogdanov V."/>
            <person name="Penin A."/>
            <person name="Logacheva M."/>
        </authorList>
    </citation>
    <scope>NUCLEOTIDE SEQUENCE</scope>
    <source>
        <strain evidence="6">Hsosn_3</strain>
        <tissue evidence="6">Leaf</tissue>
    </source>
</reference>
<dbReference type="SUPFAM" id="SSF56808">
    <property type="entry name" value="Ribosomal protein L1"/>
    <property type="match status" value="1"/>
</dbReference>
<dbReference type="GO" id="GO:0000307">
    <property type="term" value="C:cyclin-dependent protein kinase holoenzyme complex"/>
    <property type="evidence" value="ECO:0007669"/>
    <property type="project" value="TreeGrafter"/>
</dbReference>
<sequence>MEYASGGELFDRICTAGRFSEHEARDLKLENTLLRWHMCLKTLKVAFLRSPEEEVVALYIRLPKQSNIGHVLDEIKTKVQGLLAELTAVEEEITLLERKVDELKLNIYREKQQTQLCDGEQLLELQPQWSREKQKHLLGREAERMELKSFGFFALYFRPADLLCVYRGDQSVIIFISTKQICDRKFYLRGSAENADEMAEISKILRRSTPNAKDGTVTTDLSRVVREAKQNVNFRKDKSAIVHVGLGKVSFSEDALRENIKCYMKQLLTGLEHYHSRGVMHRDIKGANLLVNNEGVLELADFGLANFLLWNIERGHKLTCATRLNPPNLVNPLDDMSQPWTRSPTKSKMEPVLATWQFISSDGPGTGGPAIGICFFSLETE</sequence>
<evidence type="ECO:0000313" key="6">
    <source>
        <dbReference type="EMBL" id="KAK1374553.1"/>
    </source>
</evidence>
<dbReference type="Pfam" id="PF00069">
    <property type="entry name" value="Pkinase"/>
    <property type="match status" value="1"/>
</dbReference>
<dbReference type="GO" id="GO:0005524">
    <property type="term" value="F:ATP binding"/>
    <property type="evidence" value="ECO:0007669"/>
    <property type="project" value="UniProtKB-KW"/>
</dbReference>
<dbReference type="PANTHER" id="PTHR24056">
    <property type="entry name" value="CELL DIVISION PROTEIN KINASE"/>
    <property type="match status" value="1"/>
</dbReference>
<keyword evidence="4" id="KW-0175">Coiled coil</keyword>
<evidence type="ECO:0000256" key="4">
    <source>
        <dbReference type="SAM" id="Coils"/>
    </source>
</evidence>
<dbReference type="InterPro" id="IPR000719">
    <property type="entry name" value="Prot_kinase_dom"/>
</dbReference>
<dbReference type="PROSITE" id="PS00108">
    <property type="entry name" value="PROTEIN_KINASE_ST"/>
    <property type="match status" value="1"/>
</dbReference>